<dbReference type="PATRIC" id="fig|1543721.4.peg.901"/>
<dbReference type="GO" id="GO:0005576">
    <property type="term" value="C:extracellular region"/>
    <property type="evidence" value="ECO:0007669"/>
    <property type="project" value="UniProtKB-SubCell"/>
</dbReference>
<dbReference type="OrthoDB" id="9814639at2"/>
<dbReference type="KEGG" id="seds:AAY24_04310"/>
<dbReference type="Proteomes" id="UP000034410">
    <property type="component" value="Chromosome"/>
</dbReference>
<dbReference type="PANTHER" id="PTHR34216:SF3">
    <property type="entry name" value="POLY-BETA-1,6-N-ACETYL-D-GLUCOSAMINE N-DEACETYLASE"/>
    <property type="match status" value="1"/>
</dbReference>
<dbReference type="Pfam" id="PF01522">
    <property type="entry name" value="Polysacc_deac_1"/>
    <property type="match status" value="1"/>
</dbReference>
<protein>
    <recommendedName>
        <fullName evidence="3">NodB homology domain-containing protein</fullName>
    </recommendedName>
</protein>
<dbReference type="CDD" id="cd10918">
    <property type="entry name" value="CE4_NodB_like_5s_6s"/>
    <property type="match status" value="1"/>
</dbReference>
<feature type="domain" description="NodB homology" evidence="3">
    <location>
        <begin position="80"/>
        <end position="319"/>
    </location>
</feature>
<evidence type="ECO:0000256" key="1">
    <source>
        <dbReference type="ARBA" id="ARBA00004613"/>
    </source>
</evidence>
<dbReference type="AlphaFoldDB" id="A0A0F7JYI9"/>
<dbReference type="Gene3D" id="3.20.20.370">
    <property type="entry name" value="Glycoside hydrolase/deacetylase"/>
    <property type="match status" value="1"/>
</dbReference>
<organism evidence="4 5">
    <name type="scientific">Sedimenticola thiotaurini</name>
    <dbReference type="NCBI Taxonomy" id="1543721"/>
    <lineage>
        <taxon>Bacteria</taxon>
        <taxon>Pseudomonadati</taxon>
        <taxon>Pseudomonadota</taxon>
        <taxon>Gammaproteobacteria</taxon>
        <taxon>Chromatiales</taxon>
        <taxon>Sedimenticolaceae</taxon>
        <taxon>Sedimenticola</taxon>
    </lineage>
</organism>
<evidence type="ECO:0000256" key="2">
    <source>
        <dbReference type="ARBA" id="ARBA00022729"/>
    </source>
</evidence>
<dbReference type="PROSITE" id="PS51677">
    <property type="entry name" value="NODB"/>
    <property type="match status" value="1"/>
</dbReference>
<dbReference type="RefSeq" id="WP_046858644.1">
    <property type="nucleotide sequence ID" value="NZ_CP011412.1"/>
</dbReference>
<keyword evidence="2" id="KW-0732">Signal</keyword>
<dbReference type="GO" id="GO:0005975">
    <property type="term" value="P:carbohydrate metabolic process"/>
    <property type="evidence" value="ECO:0007669"/>
    <property type="project" value="InterPro"/>
</dbReference>
<comment type="subcellular location">
    <subcellularLocation>
        <location evidence="1">Secreted</location>
    </subcellularLocation>
</comment>
<dbReference type="PANTHER" id="PTHR34216">
    <property type="match status" value="1"/>
</dbReference>
<dbReference type="EMBL" id="CP011412">
    <property type="protein sequence ID" value="AKH19708.1"/>
    <property type="molecule type" value="Genomic_DNA"/>
</dbReference>
<dbReference type="GO" id="GO:0016810">
    <property type="term" value="F:hydrolase activity, acting on carbon-nitrogen (but not peptide) bonds"/>
    <property type="evidence" value="ECO:0007669"/>
    <property type="project" value="InterPro"/>
</dbReference>
<dbReference type="InterPro" id="IPR002509">
    <property type="entry name" value="NODB_dom"/>
</dbReference>
<evidence type="ECO:0000259" key="3">
    <source>
        <dbReference type="PROSITE" id="PS51677"/>
    </source>
</evidence>
<sequence length="319" mass="35964">MIFSTTRRWPFLQLVTAAGPKAKLSILNYHRVHPVIDPINPGEIDAERFTWQMELVANNFNVLTVGEAADLLAEGKLPDRSLCITFDDGYADNVEVALPILKQFSLRATFFIATGFLDGGRMWNDTVIESVRNFPAGYLDLSDQQLGQYQLDSWQDRHNAYSAIIREIKHLPQEKRQSLVDWVASRVPDGIDSGDLMMRSDQVRELHQSGMEIGGHTVTHPILSTIPDEQANHEIAEGKKQLEAITGGPVTVFAYPNGKPVQDYLPKHTDMVRKQGFKAAVSTEWGVSTTATDPYQLHRFTPWDNTPAKFMLRLIKNYV</sequence>
<dbReference type="InterPro" id="IPR011330">
    <property type="entry name" value="Glyco_hydro/deAcase_b/a-brl"/>
</dbReference>
<accession>A0A0F7JYI9</accession>
<proteinExistence type="predicted"/>
<dbReference type="SUPFAM" id="SSF88713">
    <property type="entry name" value="Glycoside hydrolase/deacetylase"/>
    <property type="match status" value="1"/>
</dbReference>
<evidence type="ECO:0000313" key="4">
    <source>
        <dbReference type="EMBL" id="AKH19708.1"/>
    </source>
</evidence>
<evidence type="ECO:0000313" key="5">
    <source>
        <dbReference type="Proteomes" id="UP000034410"/>
    </source>
</evidence>
<keyword evidence="5" id="KW-1185">Reference proteome</keyword>
<reference evidence="4 5" key="1">
    <citation type="journal article" date="2015" name="Genome Announc.">
        <title>Complete Genome Sequence of Sedimenticola thiotaurini Strain SIP-G1, a Polyphosphate- and Polyhydroxyalkanoate-Accumulating Sulfur-Oxidizing Gammaproteobacterium Isolated from Salt Marsh Sediments.</title>
        <authorList>
            <person name="Flood B.E."/>
            <person name="Jones D.S."/>
            <person name="Bailey J.V."/>
        </authorList>
    </citation>
    <scope>NUCLEOTIDE SEQUENCE [LARGE SCALE GENOMIC DNA]</scope>
    <source>
        <strain evidence="4 5">SIP-G1</strain>
    </source>
</reference>
<dbReference type="InterPro" id="IPR051398">
    <property type="entry name" value="Polysacch_Deacetylase"/>
</dbReference>
<name>A0A0F7JYI9_9GAMM</name>
<gene>
    <name evidence="4" type="ORF">AAY24_04310</name>
</gene>